<evidence type="ECO:0000313" key="2">
    <source>
        <dbReference type="EMBL" id="MFM9615812.1"/>
    </source>
</evidence>
<dbReference type="Proteomes" id="UP001631957">
    <property type="component" value="Unassembled WGS sequence"/>
</dbReference>
<proteinExistence type="predicted"/>
<sequence>MGHQVRIGYSCWGFLGAGITDTPDGGRSHRRPLVDALRARGHDVVFLQADRDLLEAGDDLGGAYTFDSGFPEIDVLFLEWRWRIARRNTTPCGSPGHTCDLHRQHDLIRQYALRHTPTVIWDKDRKLGPRSPWRRTPGAVVCEASLALSKGARRLLFPVDDRLLDAADPATLARQHRPFPLGYVGNQYDRNDAFDRYLAPAAAHFNHRVGGKWTTRDRWPHVDFLGRIPFPEVHPFYTDTLATVLLLPHRYATVGQMTQRIFEAVLAGCLPLAPADILSADQFVPDELVVRSGEQVIERIRSLQKIAGTPEHARLIAACLGCLGVFRLSRQIEALEDVLNRVTGGGGV</sequence>
<evidence type="ECO:0000259" key="1">
    <source>
        <dbReference type="Pfam" id="PF13524"/>
    </source>
</evidence>
<name>A0ABW9IA07_9ACTN</name>
<evidence type="ECO:0000313" key="3">
    <source>
        <dbReference type="Proteomes" id="UP001631957"/>
    </source>
</evidence>
<gene>
    <name evidence="2" type="ORF">ACKI18_44935</name>
</gene>
<dbReference type="Pfam" id="PF13524">
    <property type="entry name" value="Glyco_trans_1_2"/>
    <property type="match status" value="1"/>
</dbReference>
<dbReference type="RefSeq" id="WP_409124072.1">
    <property type="nucleotide sequence ID" value="NZ_JBJVNI010000041.1"/>
</dbReference>
<reference evidence="2 3" key="1">
    <citation type="submission" date="2024-12" db="EMBL/GenBank/DDBJ databases">
        <title>Forecasting of Potato common scab and diversities of Pathogenic streptomyces spp. in china.</title>
        <authorList>
            <person name="Handique U."/>
            <person name="Wu J."/>
        </authorList>
    </citation>
    <scope>NUCLEOTIDE SEQUENCE [LARGE SCALE GENOMIC DNA]</scope>
    <source>
        <strain evidence="2 3">ZRIMU1530</strain>
    </source>
</reference>
<keyword evidence="3" id="KW-1185">Reference proteome</keyword>
<comment type="caution">
    <text evidence="2">The sequence shown here is derived from an EMBL/GenBank/DDBJ whole genome shotgun (WGS) entry which is preliminary data.</text>
</comment>
<accession>A0ABW9IA07</accession>
<organism evidence="2 3">
    <name type="scientific">Streptomyces niveiscabiei</name>
    <dbReference type="NCBI Taxonomy" id="164115"/>
    <lineage>
        <taxon>Bacteria</taxon>
        <taxon>Bacillati</taxon>
        <taxon>Actinomycetota</taxon>
        <taxon>Actinomycetes</taxon>
        <taxon>Kitasatosporales</taxon>
        <taxon>Streptomycetaceae</taxon>
        <taxon>Streptomyces</taxon>
    </lineage>
</organism>
<dbReference type="InterPro" id="IPR055259">
    <property type="entry name" value="YkvP/CgeB_Glyco_trans-like"/>
</dbReference>
<dbReference type="EMBL" id="JBJVNI010000041">
    <property type="protein sequence ID" value="MFM9615812.1"/>
    <property type="molecule type" value="Genomic_DNA"/>
</dbReference>
<feature type="domain" description="Spore protein YkvP/CgeB glycosyl transferase-like" evidence="1">
    <location>
        <begin position="200"/>
        <end position="316"/>
    </location>
</feature>
<protein>
    <recommendedName>
        <fullName evidence="1">Spore protein YkvP/CgeB glycosyl transferase-like domain-containing protein</fullName>
    </recommendedName>
</protein>